<dbReference type="InterPro" id="IPR001408">
    <property type="entry name" value="Gprotein_alpha_I"/>
</dbReference>
<dbReference type="InterPro" id="IPR027417">
    <property type="entry name" value="P-loop_NTPase"/>
</dbReference>
<dbReference type="SUPFAM" id="SSF47895">
    <property type="entry name" value="Transducin (alpha subunit), insertion domain"/>
    <property type="match status" value="1"/>
</dbReference>
<evidence type="ECO:0000256" key="1">
    <source>
        <dbReference type="ARBA" id="ARBA00022723"/>
    </source>
</evidence>
<feature type="binding site" evidence="8">
    <location>
        <position position="51"/>
    </location>
    <ligand>
        <name>Mg(2+)</name>
        <dbReference type="ChEBI" id="CHEBI:18420"/>
    </ligand>
</feature>
<dbReference type="GO" id="GO:0001664">
    <property type="term" value="F:G protein-coupled receptor binding"/>
    <property type="evidence" value="ECO:0007669"/>
    <property type="project" value="TreeGrafter"/>
</dbReference>
<dbReference type="SMART" id="SM00275">
    <property type="entry name" value="G_alpha"/>
    <property type="match status" value="1"/>
</dbReference>
<dbReference type="InterPro" id="IPR011025">
    <property type="entry name" value="GproteinA_insert"/>
</dbReference>
<dbReference type="Gene3D" id="3.40.50.300">
    <property type="entry name" value="P-loop containing nucleotide triphosphate hydrolases"/>
    <property type="match status" value="1"/>
</dbReference>
<sequence>MGKSFSSNKKKDNVGETKRDKNIEKQLVTEQVKLENEVKLLLLGAGDSGKSTISKQLRIIHQLEFTKKERMKAIDQVKNNIIHCSRVLIEGLENFGYEFETEKNNDICKHLITLRNEKFDDHIEDFISIWNDAGIKKVLERKNEIQLYDSCEYLFENIKRFGEENYIPTDQDILMTRVRTTGIIETRFQYESSDFLLYDVGGQRSERKKWIHCFQNVTAVIFCASMSEYDQGLFEDRNKNRMAEALMLFGEICNSRWFADTAIILFLNKRDLFEEKIKKVDLNVCFEDYEGGCNYENASEFLKNKFISLNQVENRNIYTHFTCATDTDNMKHVFENITDFILSNTLRDVGQN</sequence>
<accession>A0AAV7YR88</accession>
<feature type="binding site" evidence="7">
    <location>
        <position position="324"/>
    </location>
    <ligand>
        <name>GTP</name>
        <dbReference type="ChEBI" id="CHEBI:37565"/>
    </ligand>
</feature>
<keyword evidence="12" id="KW-1185">Reference proteome</keyword>
<dbReference type="Proteomes" id="UP001150062">
    <property type="component" value="Unassembled WGS sequence"/>
</dbReference>
<evidence type="ECO:0000313" key="11">
    <source>
        <dbReference type="Proteomes" id="UP001146793"/>
    </source>
</evidence>
<reference evidence="10" key="1">
    <citation type="submission" date="2022-08" db="EMBL/GenBank/DDBJ databases">
        <title>Novel sulfate-reducing endosymbionts in the free-living metamonad Anaeramoeba.</title>
        <authorList>
            <person name="Jerlstrom-Hultqvist J."/>
            <person name="Cepicka I."/>
            <person name="Gallot-Lavallee L."/>
            <person name="Salas-Leiva D."/>
            <person name="Curtis B.A."/>
            <person name="Zahonova K."/>
            <person name="Pipaliya S."/>
            <person name="Dacks J."/>
            <person name="Roger A.J."/>
        </authorList>
    </citation>
    <scope>NUCLEOTIDE SEQUENCE</scope>
    <source>
        <strain evidence="10">Schooner1</strain>
    </source>
</reference>
<proteinExistence type="predicted"/>
<organism evidence="9 11">
    <name type="scientific">Anaeramoeba flamelloides</name>
    <dbReference type="NCBI Taxonomy" id="1746091"/>
    <lineage>
        <taxon>Eukaryota</taxon>
        <taxon>Metamonada</taxon>
        <taxon>Anaeramoebidae</taxon>
        <taxon>Anaeramoeba</taxon>
    </lineage>
</organism>
<feature type="binding site" evidence="7">
    <location>
        <begin position="268"/>
        <end position="271"/>
    </location>
    <ligand>
        <name>GTP</name>
        <dbReference type="ChEBI" id="CHEBI:37565"/>
    </ligand>
</feature>
<dbReference type="PANTHER" id="PTHR10218">
    <property type="entry name" value="GTP-BINDING PROTEIN ALPHA SUBUNIT"/>
    <property type="match status" value="1"/>
</dbReference>
<evidence type="ECO:0000256" key="4">
    <source>
        <dbReference type="ARBA" id="ARBA00023134"/>
    </source>
</evidence>
<keyword evidence="2 7" id="KW-0547">Nucleotide-binding</keyword>
<gene>
    <name evidence="9" type="ORF">M0812_02888</name>
    <name evidence="10" type="ORF">M0813_28507</name>
</gene>
<dbReference type="PROSITE" id="PS51882">
    <property type="entry name" value="G_ALPHA"/>
    <property type="match status" value="1"/>
</dbReference>
<dbReference type="EMBL" id="JAOAOG010000256">
    <property type="protein sequence ID" value="KAJ6235674.1"/>
    <property type="molecule type" value="Genomic_DNA"/>
</dbReference>
<evidence type="ECO:0000313" key="10">
    <source>
        <dbReference type="EMBL" id="KAJ6235674.1"/>
    </source>
</evidence>
<keyword evidence="1 8" id="KW-0479">Metal-binding</keyword>
<dbReference type="EMBL" id="JANTQA010000048">
    <property type="protein sequence ID" value="KAJ3431212.1"/>
    <property type="molecule type" value="Genomic_DNA"/>
</dbReference>
<dbReference type="CDD" id="cd00066">
    <property type="entry name" value="G-alpha"/>
    <property type="match status" value="1"/>
</dbReference>
<dbReference type="Gene3D" id="1.10.400.10">
    <property type="entry name" value="GI Alpha 1, domain 2-like"/>
    <property type="match status" value="1"/>
</dbReference>
<keyword evidence="5" id="KW-0807">Transducer</keyword>
<evidence type="ECO:0000256" key="5">
    <source>
        <dbReference type="ARBA" id="ARBA00023224"/>
    </source>
</evidence>
<evidence type="ECO:0000256" key="8">
    <source>
        <dbReference type="PIRSR" id="PIRSR601019-2"/>
    </source>
</evidence>
<dbReference type="GO" id="GO:0007188">
    <property type="term" value="P:adenylate cyclase-modulating G protein-coupled receptor signaling pathway"/>
    <property type="evidence" value="ECO:0007669"/>
    <property type="project" value="InterPro"/>
</dbReference>
<dbReference type="SUPFAM" id="SSF52540">
    <property type="entry name" value="P-loop containing nucleoside triphosphate hydrolases"/>
    <property type="match status" value="1"/>
</dbReference>
<feature type="binding site" evidence="7">
    <location>
        <begin position="174"/>
        <end position="180"/>
    </location>
    <ligand>
        <name>GTP</name>
        <dbReference type="ChEBI" id="CHEBI:37565"/>
    </ligand>
</feature>
<dbReference type="Proteomes" id="UP001146793">
    <property type="component" value="Unassembled WGS sequence"/>
</dbReference>
<dbReference type="GO" id="GO:0005525">
    <property type="term" value="F:GTP binding"/>
    <property type="evidence" value="ECO:0007669"/>
    <property type="project" value="UniProtKB-KW"/>
</dbReference>
<evidence type="ECO:0000256" key="3">
    <source>
        <dbReference type="ARBA" id="ARBA00022842"/>
    </source>
</evidence>
<keyword evidence="6" id="KW-0449">Lipoprotein</keyword>
<feature type="binding site" evidence="7">
    <location>
        <begin position="149"/>
        <end position="150"/>
    </location>
    <ligand>
        <name>GTP</name>
        <dbReference type="ChEBI" id="CHEBI:37565"/>
    </ligand>
</feature>
<dbReference type="InterPro" id="IPR001019">
    <property type="entry name" value="Gprotein_alpha_su"/>
</dbReference>
<evidence type="ECO:0000256" key="6">
    <source>
        <dbReference type="ARBA" id="ARBA00023288"/>
    </source>
</evidence>
<evidence type="ECO:0000313" key="12">
    <source>
        <dbReference type="Proteomes" id="UP001150062"/>
    </source>
</evidence>
<evidence type="ECO:0000256" key="7">
    <source>
        <dbReference type="PIRSR" id="PIRSR601019-1"/>
    </source>
</evidence>
<reference evidence="9" key="2">
    <citation type="submission" date="2022-08" db="EMBL/GenBank/DDBJ databases">
        <title>Novel sulphate-reducing endosymbionts in the free-living metamonad Anaeramoeba.</title>
        <authorList>
            <person name="Jerlstrom-Hultqvist J."/>
            <person name="Cepicka I."/>
            <person name="Gallot-Lavallee L."/>
            <person name="Salas-Leiva D."/>
            <person name="Curtis B.A."/>
            <person name="Zahonova K."/>
            <person name="Pipaliya S."/>
            <person name="Dacks J."/>
            <person name="Roger A.J."/>
        </authorList>
    </citation>
    <scope>NUCLEOTIDE SEQUENCE</scope>
    <source>
        <strain evidence="9">Busselton2</strain>
    </source>
</reference>
<dbReference type="GO" id="GO:0003924">
    <property type="term" value="F:GTPase activity"/>
    <property type="evidence" value="ECO:0007669"/>
    <property type="project" value="InterPro"/>
</dbReference>
<dbReference type="PANTHER" id="PTHR10218:SF302">
    <property type="entry name" value="GUANINE NUCLEOTIDE-BINDING PROTEIN ALPHA-5 SUBUNIT"/>
    <property type="match status" value="1"/>
</dbReference>
<dbReference type="PRINTS" id="PR00441">
    <property type="entry name" value="GPROTEINAI"/>
</dbReference>
<name>A0AAV7YR88_9EUKA</name>
<feature type="binding site" evidence="8">
    <location>
        <position position="180"/>
    </location>
    <ligand>
        <name>Mg(2+)</name>
        <dbReference type="ChEBI" id="CHEBI:18420"/>
    </ligand>
</feature>
<dbReference type="Pfam" id="PF00503">
    <property type="entry name" value="G-alpha"/>
    <property type="match status" value="1"/>
</dbReference>
<dbReference type="FunFam" id="3.40.50.300:FF:002307">
    <property type="entry name" value="Guanine nucleotide-binding protein G(k) subunit alpha"/>
    <property type="match status" value="1"/>
</dbReference>
<protein>
    <submittedName>
        <fullName evidence="9">Guanine nucleotide-binding protein g(O) subunit alpha</fullName>
    </submittedName>
</protein>
<evidence type="ECO:0000313" key="9">
    <source>
        <dbReference type="EMBL" id="KAJ3431212.1"/>
    </source>
</evidence>
<keyword evidence="3 8" id="KW-0460">Magnesium</keyword>
<keyword evidence="4 7" id="KW-0342">GTP-binding</keyword>
<dbReference type="GO" id="GO:0046872">
    <property type="term" value="F:metal ion binding"/>
    <property type="evidence" value="ECO:0007669"/>
    <property type="project" value="UniProtKB-KW"/>
</dbReference>
<evidence type="ECO:0000256" key="2">
    <source>
        <dbReference type="ARBA" id="ARBA00022741"/>
    </source>
</evidence>
<dbReference type="AlphaFoldDB" id="A0AAV7YR88"/>
<comment type="caution">
    <text evidence="9">The sequence shown here is derived from an EMBL/GenBank/DDBJ whole genome shotgun (WGS) entry which is preliminary data.</text>
</comment>
<dbReference type="GO" id="GO:0031683">
    <property type="term" value="F:G-protein beta/gamma-subunit complex binding"/>
    <property type="evidence" value="ECO:0007669"/>
    <property type="project" value="InterPro"/>
</dbReference>
<dbReference type="GO" id="GO:0005737">
    <property type="term" value="C:cytoplasm"/>
    <property type="evidence" value="ECO:0007669"/>
    <property type="project" value="TreeGrafter"/>
</dbReference>
<dbReference type="PRINTS" id="PR00318">
    <property type="entry name" value="GPROTEINA"/>
</dbReference>
<dbReference type="GO" id="GO:0005834">
    <property type="term" value="C:heterotrimeric G-protein complex"/>
    <property type="evidence" value="ECO:0007669"/>
    <property type="project" value="TreeGrafter"/>
</dbReference>
<feature type="binding site" evidence="7">
    <location>
        <begin position="199"/>
        <end position="203"/>
    </location>
    <ligand>
        <name>GTP</name>
        <dbReference type="ChEBI" id="CHEBI:37565"/>
    </ligand>
</feature>